<feature type="domain" description="ABC transmembrane type-1" evidence="8">
    <location>
        <begin position="68"/>
        <end position="272"/>
    </location>
</feature>
<accession>A0A3N1YB67</accession>
<keyword evidence="6 7" id="KW-0472">Membrane</keyword>
<feature type="transmembrane region" description="Helical" evidence="7">
    <location>
        <begin position="28"/>
        <end position="50"/>
    </location>
</feature>
<evidence type="ECO:0000256" key="3">
    <source>
        <dbReference type="ARBA" id="ARBA00022475"/>
    </source>
</evidence>
<evidence type="ECO:0000256" key="7">
    <source>
        <dbReference type="RuleBase" id="RU363032"/>
    </source>
</evidence>
<feature type="transmembrane region" description="Helical" evidence="7">
    <location>
        <begin position="153"/>
        <end position="173"/>
    </location>
</feature>
<keyword evidence="2 7" id="KW-0813">Transport</keyword>
<sequence>MGAPGTATLTPARRPAGGRAFALDPWRLTVLALAALLALPVVTVAAHVFHPAGEVWRHLVATVLAEYVRNSLLLAAGVGAGTLVIGVGTAWLTTLCRFPGRRLFEWALLLPLAVPAYIIAYTYTGMLDFAGPVQSALREAFGWRHGDYWFPEIRSLGGAVAMLTLVLYPYVYLLARAAFLEQSVAALEAARILGCGPWGAFLRVAVPAARPAIVAGVSLVLMETLADFGTVQYFGVSTFTTGIYRTWFGLGDSAAAAQLAAVLLGFVFAVLVLERRARRRARFHHVAGSGRPLPVVRLRGVRGWLAAAACALPLLLGFALPFLQLAAWTVQTAESAFDPRFLRLVVNTLNLAGGTAVLALVVALVMAYGRRLRGGAAVAAAVRVAATGYAVPGTVIAVGVLIPFGALDNALDAWMRAHLGVSTGLLLSGTVAGLVFAYLVRFLAVSLNTVESGLARIRPAMDEAARTLGHAPREILRRVHLPMLRGSLLTAVLLVFVDVMKELPATLILRPFNFNTLAVRAYELASDERLMDAAAPAVTIVLAGIVPVLLLSRAIARSRRREVEAAELGTL</sequence>
<evidence type="ECO:0000256" key="5">
    <source>
        <dbReference type="ARBA" id="ARBA00022989"/>
    </source>
</evidence>
<feature type="transmembrane region" description="Helical" evidence="7">
    <location>
        <begin position="348"/>
        <end position="368"/>
    </location>
</feature>
<dbReference type="EMBL" id="RJVI01000001">
    <property type="protein sequence ID" value="ROR34637.1"/>
    <property type="molecule type" value="Genomic_DNA"/>
</dbReference>
<dbReference type="Proteomes" id="UP000276634">
    <property type="component" value="Unassembled WGS sequence"/>
</dbReference>
<evidence type="ECO:0000256" key="6">
    <source>
        <dbReference type="ARBA" id="ARBA00023136"/>
    </source>
</evidence>
<proteinExistence type="inferred from homology"/>
<feature type="domain" description="ABC transmembrane type-1" evidence="8">
    <location>
        <begin position="345"/>
        <end position="551"/>
    </location>
</feature>
<organism evidence="9 10">
    <name type="scientific">Inmirania thermothiophila</name>
    <dbReference type="NCBI Taxonomy" id="1750597"/>
    <lineage>
        <taxon>Bacteria</taxon>
        <taxon>Pseudomonadati</taxon>
        <taxon>Pseudomonadota</taxon>
        <taxon>Gammaproteobacteria</taxon>
        <taxon>Chromatiales</taxon>
        <taxon>Ectothiorhodospiraceae</taxon>
        <taxon>Inmirania</taxon>
    </lineage>
</organism>
<feature type="transmembrane region" description="Helical" evidence="7">
    <location>
        <begin position="533"/>
        <end position="551"/>
    </location>
</feature>
<protein>
    <submittedName>
        <fullName evidence="9">Iron(III) transport system permease protein</fullName>
    </submittedName>
</protein>
<dbReference type="Pfam" id="PF00528">
    <property type="entry name" value="BPD_transp_1"/>
    <property type="match status" value="2"/>
</dbReference>
<dbReference type="PANTHER" id="PTHR30183:SF2">
    <property type="entry name" value="IRON UTILIZATION PROTEIN"/>
    <property type="match status" value="1"/>
</dbReference>
<feature type="transmembrane region" description="Helical" evidence="7">
    <location>
        <begin position="483"/>
        <end position="500"/>
    </location>
</feature>
<comment type="similarity">
    <text evidence="7">Belongs to the binding-protein-dependent transport system permease family.</text>
</comment>
<name>A0A3N1YB67_9GAMM</name>
<evidence type="ECO:0000256" key="1">
    <source>
        <dbReference type="ARBA" id="ARBA00004651"/>
    </source>
</evidence>
<feature type="transmembrane region" description="Helical" evidence="7">
    <location>
        <begin position="212"/>
        <end position="234"/>
    </location>
</feature>
<feature type="transmembrane region" description="Helical" evidence="7">
    <location>
        <begin position="304"/>
        <end position="328"/>
    </location>
</feature>
<evidence type="ECO:0000313" key="10">
    <source>
        <dbReference type="Proteomes" id="UP000276634"/>
    </source>
</evidence>
<dbReference type="PROSITE" id="PS50928">
    <property type="entry name" value="ABC_TM1"/>
    <property type="match status" value="2"/>
</dbReference>
<dbReference type="InterPro" id="IPR035906">
    <property type="entry name" value="MetI-like_sf"/>
</dbReference>
<dbReference type="CDD" id="cd06261">
    <property type="entry name" value="TM_PBP2"/>
    <property type="match status" value="2"/>
</dbReference>
<dbReference type="GO" id="GO:0005886">
    <property type="term" value="C:plasma membrane"/>
    <property type="evidence" value="ECO:0007669"/>
    <property type="project" value="UniProtKB-SubCell"/>
</dbReference>
<dbReference type="RefSeq" id="WP_425454783.1">
    <property type="nucleotide sequence ID" value="NZ_RJVI01000001.1"/>
</dbReference>
<evidence type="ECO:0000259" key="8">
    <source>
        <dbReference type="PROSITE" id="PS50928"/>
    </source>
</evidence>
<dbReference type="InterPro" id="IPR000515">
    <property type="entry name" value="MetI-like"/>
</dbReference>
<feature type="transmembrane region" description="Helical" evidence="7">
    <location>
        <begin position="419"/>
        <end position="440"/>
    </location>
</feature>
<dbReference type="FunFam" id="1.10.3720.10:FF:000088">
    <property type="entry name" value="Iron(III) ABC transporter, permease protein"/>
    <property type="match status" value="1"/>
</dbReference>
<keyword evidence="3" id="KW-1003">Cell membrane</keyword>
<keyword evidence="5 7" id="KW-1133">Transmembrane helix</keyword>
<feature type="transmembrane region" description="Helical" evidence="7">
    <location>
        <begin position="254"/>
        <end position="273"/>
    </location>
</feature>
<evidence type="ECO:0000256" key="4">
    <source>
        <dbReference type="ARBA" id="ARBA00022692"/>
    </source>
</evidence>
<dbReference type="GO" id="GO:0055085">
    <property type="term" value="P:transmembrane transport"/>
    <property type="evidence" value="ECO:0007669"/>
    <property type="project" value="InterPro"/>
</dbReference>
<dbReference type="Gene3D" id="1.10.3720.10">
    <property type="entry name" value="MetI-like"/>
    <property type="match status" value="2"/>
</dbReference>
<feature type="transmembrane region" description="Helical" evidence="7">
    <location>
        <begin position="70"/>
        <end position="91"/>
    </location>
</feature>
<keyword evidence="4 7" id="KW-0812">Transmembrane</keyword>
<reference evidence="9 10" key="1">
    <citation type="submission" date="2018-11" db="EMBL/GenBank/DDBJ databases">
        <title>Genomic Encyclopedia of Type Strains, Phase IV (KMG-IV): sequencing the most valuable type-strain genomes for metagenomic binning, comparative biology and taxonomic classification.</title>
        <authorList>
            <person name="Goeker M."/>
        </authorList>
    </citation>
    <scope>NUCLEOTIDE SEQUENCE [LARGE SCALE GENOMIC DNA]</scope>
    <source>
        <strain evidence="9 10">DSM 100275</strain>
    </source>
</reference>
<dbReference type="SUPFAM" id="SSF161098">
    <property type="entry name" value="MetI-like"/>
    <property type="match status" value="2"/>
</dbReference>
<gene>
    <name evidence="9" type="ORF">EDC57_0538</name>
</gene>
<dbReference type="PANTHER" id="PTHR30183">
    <property type="entry name" value="MOLYBDENUM TRANSPORT SYSTEM PERMEASE PROTEIN MODB"/>
    <property type="match status" value="1"/>
</dbReference>
<comment type="caution">
    <text evidence="9">The sequence shown here is derived from an EMBL/GenBank/DDBJ whole genome shotgun (WGS) entry which is preliminary data.</text>
</comment>
<comment type="subcellular location">
    <subcellularLocation>
        <location evidence="1 7">Cell membrane</location>
        <topology evidence="1 7">Multi-pass membrane protein</topology>
    </subcellularLocation>
</comment>
<evidence type="ECO:0000256" key="2">
    <source>
        <dbReference type="ARBA" id="ARBA00022448"/>
    </source>
</evidence>
<evidence type="ECO:0000313" key="9">
    <source>
        <dbReference type="EMBL" id="ROR34637.1"/>
    </source>
</evidence>
<dbReference type="AlphaFoldDB" id="A0A3N1YB67"/>
<feature type="transmembrane region" description="Helical" evidence="7">
    <location>
        <begin position="103"/>
        <end position="123"/>
    </location>
</feature>
<keyword evidence="10" id="KW-1185">Reference proteome</keyword>
<feature type="transmembrane region" description="Helical" evidence="7">
    <location>
        <begin position="380"/>
        <end position="407"/>
    </location>
</feature>